<dbReference type="PANTHER" id="PTHR33269:SF17">
    <property type="entry name" value="NADH-UBIQUINONE OXIDOREDUCTASE CHAIN 6"/>
    <property type="match status" value="1"/>
</dbReference>
<evidence type="ECO:0000256" key="1">
    <source>
        <dbReference type="ARBA" id="ARBA00021095"/>
    </source>
</evidence>
<evidence type="ECO:0000256" key="2">
    <source>
        <dbReference type="RuleBase" id="RU004430"/>
    </source>
</evidence>
<proteinExistence type="inferred from homology"/>
<comment type="catalytic activity">
    <reaction evidence="2">
        <text>a ubiquinone + NADH + 5 H(+)(in) = a ubiquinol + NAD(+) + 4 H(+)(out)</text>
        <dbReference type="Rhea" id="RHEA:29091"/>
        <dbReference type="Rhea" id="RHEA-COMP:9565"/>
        <dbReference type="Rhea" id="RHEA-COMP:9566"/>
        <dbReference type="ChEBI" id="CHEBI:15378"/>
        <dbReference type="ChEBI" id="CHEBI:16389"/>
        <dbReference type="ChEBI" id="CHEBI:17976"/>
        <dbReference type="ChEBI" id="CHEBI:57540"/>
        <dbReference type="ChEBI" id="CHEBI:57945"/>
        <dbReference type="EC" id="7.1.1.2"/>
    </reaction>
</comment>
<comment type="subcellular location">
    <subcellularLocation>
        <location evidence="2">Mitochondrion membrane</location>
        <topology evidence="2">Multi-pass membrane protein</topology>
    </subcellularLocation>
</comment>
<dbReference type="GO" id="GO:0008137">
    <property type="term" value="F:NADH dehydrogenase (ubiquinone) activity"/>
    <property type="evidence" value="ECO:0007669"/>
    <property type="project" value="UniProtKB-UniRule"/>
</dbReference>
<name>B2BRQ0_APHVA</name>
<feature type="transmembrane region" description="Helical" evidence="2">
    <location>
        <begin position="26"/>
        <end position="43"/>
    </location>
</feature>
<organism evidence="3">
    <name type="scientific">Aphrocallistes vastus</name>
    <name type="common">Cloud glass sponge</name>
    <name type="synonym">Aphrocallistes whiteavesianus</name>
    <dbReference type="NCBI Taxonomy" id="83887"/>
    <lineage>
        <taxon>Eukaryota</taxon>
        <taxon>Metazoa</taxon>
        <taxon>Porifera</taxon>
        <taxon>Hexactinellida</taxon>
        <taxon>Hexasterophora</taxon>
        <taxon>Sceptrulophora</taxon>
        <taxon>Aphrocallistidae</taxon>
        <taxon>Aphrocallistes</taxon>
    </lineage>
</organism>
<comment type="function">
    <text evidence="2">Core subunit of the mitochondrial membrane respiratory chain NADH dehydrogenase (Complex I) which catalyzes electron transfer from NADH through the respiratory chain, using ubiquinone as an electron acceptor. Essential for the catalytic activity and assembly of complex I.</text>
</comment>
<dbReference type="PANTHER" id="PTHR33269">
    <property type="entry name" value="NADH-UBIQUINONE OXIDOREDUCTASE CHAIN 6"/>
    <property type="match status" value="1"/>
</dbReference>
<dbReference type="Gene3D" id="1.20.120.1200">
    <property type="entry name" value="NADH-ubiquinone/plastoquinone oxidoreductase chain 6, subunit NuoJ"/>
    <property type="match status" value="1"/>
</dbReference>
<keyword evidence="2 3" id="KW-0496">Mitochondrion</keyword>
<keyword evidence="2" id="KW-0812">Transmembrane</keyword>
<dbReference type="InterPro" id="IPR001457">
    <property type="entry name" value="NADH_UbQ/plastoQ_OxRdtase_su6"/>
</dbReference>
<gene>
    <name evidence="3" type="primary">nad6</name>
</gene>
<dbReference type="EC" id="7.1.1.2" evidence="2"/>
<reference evidence="3" key="1">
    <citation type="journal article" date="2008" name="BMC Genomics">
        <title>The mitochondrial genome of the hexactinellid sponge Aphrocallistes vastus: evidence for programmed translational frameshifting.</title>
        <authorList>
            <person name="Rosengarten R.D."/>
            <person name="Sperling E.A."/>
            <person name="Moreno M.A."/>
            <person name="Leys S.P."/>
            <person name="Dellaporta S.L."/>
        </authorList>
    </citation>
    <scope>NUCLEOTIDE SEQUENCE</scope>
</reference>
<keyword evidence="2" id="KW-0472">Membrane</keyword>
<dbReference type="EMBL" id="EU000309">
    <property type="protein sequence ID" value="ABR58844.1"/>
    <property type="molecule type" value="Genomic_DNA"/>
</dbReference>
<keyword evidence="2" id="KW-0520">NAD</keyword>
<geneLocation type="mitochondrion" evidence="3"/>
<feature type="transmembrane region" description="Helical" evidence="2">
    <location>
        <begin position="49"/>
        <end position="73"/>
    </location>
</feature>
<keyword evidence="2" id="KW-0830">Ubiquinone</keyword>
<accession>B2BRQ0</accession>
<keyword evidence="2" id="KW-1278">Translocase</keyword>
<comment type="similarity">
    <text evidence="2">Belongs to the complex I subunit 6 family.</text>
</comment>
<keyword evidence="2" id="KW-0813">Transport</keyword>
<keyword evidence="2" id="KW-0249">Electron transport</keyword>
<evidence type="ECO:0000313" key="3">
    <source>
        <dbReference type="EMBL" id="ABR58844.1"/>
    </source>
</evidence>
<dbReference type="GO" id="GO:0031966">
    <property type="term" value="C:mitochondrial membrane"/>
    <property type="evidence" value="ECO:0007669"/>
    <property type="project" value="UniProtKB-SubCell"/>
</dbReference>
<keyword evidence="2" id="KW-1133">Transmembrane helix</keyword>
<dbReference type="AlphaFoldDB" id="B2BRQ0"/>
<keyword evidence="2" id="KW-0679">Respiratory chain</keyword>
<dbReference type="Pfam" id="PF00499">
    <property type="entry name" value="Oxidored_q3"/>
    <property type="match status" value="1"/>
</dbReference>
<sequence length="188" mass="22530">MIHIIYINIILTRLLVTSSRRTINRVIWLILRFINTSLLLILLKLEFIAIFIIIVYVGAIAILFIFIIMILNLRNQKHKKSRNHLIPIRLIIRITLILHITEIIKKRKINNNQERISNKQIINLRNLEIIRNLIYSNYCEWLIIRRAILLLRMLTAILISEKENTQNIKQQLFTQIQRTIITMKHNLK</sequence>
<dbReference type="InterPro" id="IPR042106">
    <property type="entry name" value="Nuo/plastoQ_OxRdtase_6_NuoJ"/>
</dbReference>
<protein>
    <recommendedName>
        <fullName evidence="1 2">NADH-ubiquinone oxidoreductase chain 6</fullName>
        <ecNumber evidence="2">7.1.1.2</ecNumber>
    </recommendedName>
</protein>